<dbReference type="GO" id="GO:0043565">
    <property type="term" value="F:sequence-specific DNA binding"/>
    <property type="evidence" value="ECO:0007669"/>
    <property type="project" value="InterPro"/>
</dbReference>
<dbReference type="Proteomes" id="UP000003494">
    <property type="component" value="Unassembled WGS sequence"/>
</dbReference>
<sequence>MLTKEQLDISVFRPKGSKCQEPSPSHNHDRSKIYLAEQALLRMVREGDINYEGFLIQSLTMSSGVPLPDAIQQTRANIIIFTTLVSRAAMEGGLHPEIAYPLGDSYIAAALRSRDFGELSALAATMYHDFICRVHQNKTNPHYSTAIQKCCDYIALSLGKAIRISDLAALTGYSNYYLTEKFKKETGLPLFLYIRRAKIARAKLLLETSDLSVRSISEQLAFRTPNYFIKCFRNEAGTTPAQYRKLYSARSSIHGNQMFAE</sequence>
<dbReference type="eggNOG" id="COG2207">
    <property type="taxonomic scope" value="Bacteria"/>
</dbReference>
<evidence type="ECO:0000259" key="4">
    <source>
        <dbReference type="PROSITE" id="PS01124"/>
    </source>
</evidence>
<evidence type="ECO:0000256" key="1">
    <source>
        <dbReference type="ARBA" id="ARBA00023015"/>
    </source>
</evidence>
<dbReference type="STRING" id="626523.GCWU000342_01786"/>
<keyword evidence="3" id="KW-0804">Transcription</keyword>
<dbReference type="HOGENOM" id="CLU_036605_3_1_9"/>
<name>C4GCU2_9FIRM</name>
<dbReference type="SMART" id="SM00342">
    <property type="entry name" value="HTH_ARAC"/>
    <property type="match status" value="1"/>
</dbReference>
<feature type="domain" description="HTH araC/xylS-type" evidence="4">
    <location>
        <begin position="148"/>
        <end position="246"/>
    </location>
</feature>
<keyword evidence="2" id="KW-0238">DNA-binding</keyword>
<evidence type="ECO:0000313" key="6">
    <source>
        <dbReference type="Proteomes" id="UP000003494"/>
    </source>
</evidence>
<organism evidence="5 6">
    <name type="scientific">Shuttleworthella satelles DSM 14600</name>
    <dbReference type="NCBI Taxonomy" id="626523"/>
    <lineage>
        <taxon>Bacteria</taxon>
        <taxon>Bacillati</taxon>
        <taxon>Bacillota</taxon>
        <taxon>Clostridia</taxon>
        <taxon>Lachnospirales</taxon>
        <taxon>Lachnospiraceae</taxon>
        <taxon>Shuttleworthella</taxon>
    </lineage>
</organism>
<dbReference type="PROSITE" id="PS01124">
    <property type="entry name" value="HTH_ARAC_FAMILY_2"/>
    <property type="match status" value="1"/>
</dbReference>
<dbReference type="PROSITE" id="PS00041">
    <property type="entry name" value="HTH_ARAC_FAMILY_1"/>
    <property type="match status" value="1"/>
</dbReference>
<dbReference type="Gene3D" id="1.10.10.60">
    <property type="entry name" value="Homeodomain-like"/>
    <property type="match status" value="2"/>
</dbReference>
<comment type="caution">
    <text evidence="5">The sequence shown here is derived from an EMBL/GenBank/DDBJ whole genome shotgun (WGS) entry which is preliminary data.</text>
</comment>
<keyword evidence="6" id="KW-1185">Reference proteome</keyword>
<proteinExistence type="predicted"/>
<dbReference type="InterPro" id="IPR018060">
    <property type="entry name" value="HTH_AraC"/>
</dbReference>
<gene>
    <name evidence="5" type="ORF">GCWU000342_01786</name>
</gene>
<accession>C4GCU2</accession>
<evidence type="ECO:0000256" key="2">
    <source>
        <dbReference type="ARBA" id="ARBA00023125"/>
    </source>
</evidence>
<keyword evidence="1" id="KW-0805">Transcription regulation</keyword>
<dbReference type="AlphaFoldDB" id="C4GCU2"/>
<dbReference type="EMBL" id="ACIP02000004">
    <property type="protein sequence ID" value="EEP27792.1"/>
    <property type="molecule type" value="Genomic_DNA"/>
</dbReference>
<dbReference type="Pfam" id="PF12833">
    <property type="entry name" value="HTH_18"/>
    <property type="match status" value="1"/>
</dbReference>
<dbReference type="SUPFAM" id="SSF46689">
    <property type="entry name" value="Homeodomain-like"/>
    <property type="match status" value="2"/>
</dbReference>
<dbReference type="InterPro" id="IPR009057">
    <property type="entry name" value="Homeodomain-like_sf"/>
</dbReference>
<evidence type="ECO:0000313" key="5">
    <source>
        <dbReference type="EMBL" id="EEP27792.1"/>
    </source>
</evidence>
<evidence type="ECO:0000256" key="3">
    <source>
        <dbReference type="ARBA" id="ARBA00023163"/>
    </source>
</evidence>
<reference evidence="5" key="1">
    <citation type="submission" date="2009-04" db="EMBL/GenBank/DDBJ databases">
        <authorList>
            <person name="Weinstock G."/>
            <person name="Sodergren E."/>
            <person name="Clifton S."/>
            <person name="Fulton L."/>
            <person name="Fulton B."/>
            <person name="Courtney L."/>
            <person name="Fronick C."/>
            <person name="Harrison M."/>
            <person name="Strong C."/>
            <person name="Farmer C."/>
            <person name="Delahaunty K."/>
            <person name="Markovic C."/>
            <person name="Hall O."/>
            <person name="Minx P."/>
            <person name="Tomlinson C."/>
            <person name="Mitreva M."/>
            <person name="Nelson J."/>
            <person name="Hou S."/>
            <person name="Wollam A."/>
            <person name="Pepin K.H."/>
            <person name="Johnson M."/>
            <person name="Bhonagiri V."/>
            <person name="Nash W.E."/>
            <person name="Warren W."/>
            <person name="Chinwalla A."/>
            <person name="Mardis E.R."/>
            <person name="Wilson R.K."/>
        </authorList>
    </citation>
    <scope>NUCLEOTIDE SEQUENCE [LARGE SCALE GENOMIC DNA]</scope>
    <source>
        <strain evidence="5">DSM 14600</strain>
    </source>
</reference>
<protein>
    <submittedName>
        <fullName evidence="5">Transcriptional regulator, AraC family</fullName>
    </submittedName>
</protein>
<dbReference type="GO" id="GO:0003700">
    <property type="term" value="F:DNA-binding transcription factor activity"/>
    <property type="evidence" value="ECO:0007669"/>
    <property type="project" value="InterPro"/>
</dbReference>
<dbReference type="PANTHER" id="PTHR43280:SF2">
    <property type="entry name" value="HTH-TYPE TRANSCRIPTIONAL REGULATOR EXSA"/>
    <property type="match status" value="1"/>
</dbReference>
<dbReference type="InterPro" id="IPR018062">
    <property type="entry name" value="HTH_AraC-typ_CS"/>
</dbReference>
<dbReference type="PANTHER" id="PTHR43280">
    <property type="entry name" value="ARAC-FAMILY TRANSCRIPTIONAL REGULATOR"/>
    <property type="match status" value="1"/>
</dbReference>